<reference evidence="1" key="2">
    <citation type="submission" date="2015-03" db="UniProtKB">
        <authorList>
            <consortium name="EnsemblPlants"/>
        </authorList>
    </citation>
    <scope>IDENTIFICATION</scope>
</reference>
<dbReference type="PaxDb" id="65489-OBART06G13750.1"/>
<sequence>MAGNVWSKVPLHWSGATRRDEGMDIATNGGESILQSTVSLAADSVADEALDFRFQFLVVDWYGGGGGGLGSGEAVCEAEEEERRIITHRGRAT</sequence>
<dbReference type="Proteomes" id="UP000026960">
    <property type="component" value="Chromosome 6"/>
</dbReference>
<reference evidence="1" key="1">
    <citation type="journal article" date="2009" name="Rice">
        <title>De Novo Next Generation Sequencing of Plant Genomes.</title>
        <authorList>
            <person name="Rounsley S."/>
            <person name="Marri P.R."/>
            <person name="Yu Y."/>
            <person name="He R."/>
            <person name="Sisneros N."/>
            <person name="Goicoechea J.L."/>
            <person name="Lee S.J."/>
            <person name="Angelova A."/>
            <person name="Kudrna D."/>
            <person name="Luo M."/>
            <person name="Affourtit J."/>
            <person name="Desany B."/>
            <person name="Knight J."/>
            <person name="Niazi F."/>
            <person name="Egholm M."/>
            <person name="Wing R.A."/>
        </authorList>
    </citation>
    <scope>NUCLEOTIDE SEQUENCE [LARGE SCALE GENOMIC DNA]</scope>
    <source>
        <strain evidence="1">cv. IRGC 105608</strain>
    </source>
</reference>
<dbReference type="EnsemblPlants" id="OBART06G13750.1">
    <property type="protein sequence ID" value="OBART06G13750.1"/>
    <property type="gene ID" value="OBART06G13750"/>
</dbReference>
<dbReference type="Gramene" id="OBART06G13750.1">
    <property type="protein sequence ID" value="OBART06G13750.1"/>
    <property type="gene ID" value="OBART06G13750"/>
</dbReference>
<evidence type="ECO:0000313" key="2">
    <source>
        <dbReference type="Proteomes" id="UP000026960"/>
    </source>
</evidence>
<organism evidence="1">
    <name type="scientific">Oryza barthii</name>
    <dbReference type="NCBI Taxonomy" id="65489"/>
    <lineage>
        <taxon>Eukaryota</taxon>
        <taxon>Viridiplantae</taxon>
        <taxon>Streptophyta</taxon>
        <taxon>Embryophyta</taxon>
        <taxon>Tracheophyta</taxon>
        <taxon>Spermatophyta</taxon>
        <taxon>Magnoliopsida</taxon>
        <taxon>Liliopsida</taxon>
        <taxon>Poales</taxon>
        <taxon>Poaceae</taxon>
        <taxon>BOP clade</taxon>
        <taxon>Oryzoideae</taxon>
        <taxon>Oryzeae</taxon>
        <taxon>Oryzinae</taxon>
        <taxon>Oryza</taxon>
    </lineage>
</organism>
<dbReference type="AlphaFoldDB" id="A0A0D3GG89"/>
<dbReference type="HOGENOM" id="CLU_179597_0_0_1"/>
<name>A0A0D3GG89_9ORYZ</name>
<accession>A0A0D3GG89</accession>
<keyword evidence="2" id="KW-1185">Reference proteome</keyword>
<proteinExistence type="predicted"/>
<protein>
    <submittedName>
        <fullName evidence="1">Uncharacterized protein</fullName>
    </submittedName>
</protein>
<evidence type="ECO:0000313" key="1">
    <source>
        <dbReference type="EnsemblPlants" id="OBART06G13750.1"/>
    </source>
</evidence>